<evidence type="ECO:0000256" key="2">
    <source>
        <dbReference type="ARBA" id="ARBA00022603"/>
    </source>
</evidence>
<keyword evidence="8" id="KW-1185">Reference proteome</keyword>
<dbReference type="Proteomes" id="UP000315750">
    <property type="component" value="Chromosome"/>
</dbReference>
<sequence>MLKRLDQLQGGRIVLHEGTNRYTLGQGDSHSMAAEIYVRQPQFYRRVLTGGSLGAAESYMDGDWATDDLPDLLSVFAKDWNVSCELNQGWRWWRKPLERTWNWLRRNTLAGSRKNIADHYDLSNEFYGLWLDETMNYSSGVFDSPESTLAEASVRKMDVVSQRLELKPTDHLLEIGTGWGALARHAAEQYGCRVTTTTISQQQYNLARERFDRSPARGRLTLLDHDYRELKGQFDKLVSIEMIEAVGHEYHKNFFRQCSDLLKPGGKMVLQAITIPDQRYDDYRRSVDFIQRYIFPGGALPSMGAIHRAVGQHTALLPVAVQDYGLHYARTLEAWRERFFDRIHEVRRLGFDDRFIRMWDYYLSYCIAGFKERHIGVVQMEFIKA</sequence>
<dbReference type="GO" id="GO:0008610">
    <property type="term" value="P:lipid biosynthetic process"/>
    <property type="evidence" value="ECO:0007669"/>
    <property type="project" value="InterPro"/>
</dbReference>
<dbReference type="PIRSF" id="PIRSF003085">
    <property type="entry name" value="CMAS"/>
    <property type="match status" value="1"/>
</dbReference>
<evidence type="ECO:0000256" key="4">
    <source>
        <dbReference type="ARBA" id="ARBA00022691"/>
    </source>
</evidence>
<reference evidence="7 8" key="1">
    <citation type="submission" date="2019-02" db="EMBL/GenBank/DDBJ databases">
        <title>Deep-cultivation of Planctomycetes and their phenomic and genomic characterization uncovers novel biology.</title>
        <authorList>
            <person name="Wiegand S."/>
            <person name="Jogler M."/>
            <person name="Boedeker C."/>
            <person name="Pinto D."/>
            <person name="Vollmers J."/>
            <person name="Rivas-Marin E."/>
            <person name="Kohn T."/>
            <person name="Peeters S.H."/>
            <person name="Heuer A."/>
            <person name="Rast P."/>
            <person name="Oberbeckmann S."/>
            <person name="Bunk B."/>
            <person name="Jeske O."/>
            <person name="Meyerdierks A."/>
            <person name="Storesund J.E."/>
            <person name="Kallscheuer N."/>
            <person name="Luecker S."/>
            <person name="Lage O.M."/>
            <person name="Pohl T."/>
            <person name="Merkel B.J."/>
            <person name="Hornburger P."/>
            <person name="Mueller R.-W."/>
            <person name="Bruemmer F."/>
            <person name="Labrenz M."/>
            <person name="Spormann A.M."/>
            <person name="Op den Camp H."/>
            <person name="Overmann J."/>
            <person name="Amann R."/>
            <person name="Jetten M.S.M."/>
            <person name="Mascher T."/>
            <person name="Medema M.H."/>
            <person name="Devos D.P."/>
            <person name="Kaster A.-K."/>
            <person name="Ovreas L."/>
            <person name="Rohde M."/>
            <person name="Galperin M.Y."/>
            <person name="Jogler C."/>
        </authorList>
    </citation>
    <scope>NUCLEOTIDE SEQUENCE [LARGE SCALE GENOMIC DNA]</scope>
    <source>
        <strain evidence="7 8">Pan181</strain>
    </source>
</reference>
<dbReference type="AlphaFoldDB" id="A0A518ANI7"/>
<accession>A0A518ANI7</accession>
<evidence type="ECO:0000313" key="7">
    <source>
        <dbReference type="EMBL" id="QDU56284.1"/>
    </source>
</evidence>
<protein>
    <submittedName>
        <fullName evidence="7">Cyclopropane-fatty-acyl-phospholipid synthase</fullName>
        <ecNumber evidence="7">2.1.1.79</ecNumber>
    </submittedName>
</protein>
<proteinExistence type="inferred from homology"/>
<evidence type="ECO:0000256" key="5">
    <source>
        <dbReference type="ARBA" id="ARBA00023098"/>
    </source>
</evidence>
<keyword evidence="4" id="KW-0949">S-adenosyl-L-methionine</keyword>
<evidence type="ECO:0000256" key="3">
    <source>
        <dbReference type="ARBA" id="ARBA00022679"/>
    </source>
</evidence>
<dbReference type="InterPro" id="IPR029063">
    <property type="entry name" value="SAM-dependent_MTases_sf"/>
</dbReference>
<keyword evidence="5" id="KW-0443">Lipid metabolism</keyword>
<gene>
    <name evidence="7" type="primary">cfa_1</name>
    <name evidence="7" type="ORF">Pan181_24930</name>
</gene>
<dbReference type="GO" id="GO:0032259">
    <property type="term" value="P:methylation"/>
    <property type="evidence" value="ECO:0007669"/>
    <property type="project" value="UniProtKB-KW"/>
</dbReference>
<comment type="similarity">
    <text evidence="1">Belongs to the CFA/CMAS family.</text>
</comment>
<dbReference type="CDD" id="cd02440">
    <property type="entry name" value="AdoMet_MTases"/>
    <property type="match status" value="1"/>
</dbReference>
<name>A0A518ANI7_9BACT</name>
<dbReference type="PANTHER" id="PTHR43667">
    <property type="entry name" value="CYCLOPROPANE-FATTY-ACYL-PHOSPHOLIPID SYNTHASE"/>
    <property type="match status" value="1"/>
</dbReference>
<dbReference type="GO" id="GO:0008825">
    <property type="term" value="F:cyclopropane-fatty-acyl-phospholipid synthase activity"/>
    <property type="evidence" value="ECO:0007669"/>
    <property type="project" value="UniProtKB-EC"/>
</dbReference>
<keyword evidence="3 7" id="KW-0808">Transferase</keyword>
<dbReference type="KEGG" id="amuc:Pan181_24930"/>
<evidence type="ECO:0000256" key="1">
    <source>
        <dbReference type="ARBA" id="ARBA00010815"/>
    </source>
</evidence>
<dbReference type="Gene3D" id="3.40.50.150">
    <property type="entry name" value="Vaccinia Virus protein VP39"/>
    <property type="match status" value="1"/>
</dbReference>
<dbReference type="InterPro" id="IPR003333">
    <property type="entry name" value="CMAS"/>
</dbReference>
<evidence type="ECO:0000313" key="8">
    <source>
        <dbReference type="Proteomes" id="UP000315750"/>
    </source>
</evidence>
<dbReference type="SUPFAM" id="SSF53335">
    <property type="entry name" value="S-adenosyl-L-methionine-dependent methyltransferases"/>
    <property type="match status" value="1"/>
</dbReference>
<feature type="active site" evidence="6">
    <location>
        <position position="366"/>
    </location>
</feature>
<dbReference type="Pfam" id="PF02353">
    <property type="entry name" value="CMAS"/>
    <property type="match status" value="1"/>
</dbReference>
<organism evidence="7 8">
    <name type="scientific">Aeoliella mucimassa</name>
    <dbReference type="NCBI Taxonomy" id="2527972"/>
    <lineage>
        <taxon>Bacteria</taxon>
        <taxon>Pseudomonadati</taxon>
        <taxon>Planctomycetota</taxon>
        <taxon>Planctomycetia</taxon>
        <taxon>Pirellulales</taxon>
        <taxon>Lacipirellulaceae</taxon>
        <taxon>Aeoliella</taxon>
    </lineage>
</organism>
<evidence type="ECO:0000256" key="6">
    <source>
        <dbReference type="PIRSR" id="PIRSR003085-1"/>
    </source>
</evidence>
<dbReference type="EC" id="2.1.1.79" evidence="7"/>
<dbReference type="PANTHER" id="PTHR43667:SF2">
    <property type="entry name" value="FATTY ACID C-METHYL TRANSFERASE"/>
    <property type="match status" value="1"/>
</dbReference>
<dbReference type="EMBL" id="CP036278">
    <property type="protein sequence ID" value="QDU56284.1"/>
    <property type="molecule type" value="Genomic_DNA"/>
</dbReference>
<keyword evidence="2 7" id="KW-0489">Methyltransferase</keyword>
<dbReference type="InterPro" id="IPR050723">
    <property type="entry name" value="CFA/CMAS"/>
</dbReference>